<comment type="caution">
    <text evidence="1">The sequence shown here is derived from an EMBL/GenBank/DDBJ whole genome shotgun (WGS) entry which is preliminary data.</text>
</comment>
<gene>
    <name evidence="1" type="ORF">DAY19_05405</name>
</gene>
<accession>A0ABY0IJT5</accession>
<evidence type="ECO:0000313" key="1">
    <source>
        <dbReference type="EMBL" id="RZF23207.1"/>
    </source>
</evidence>
<keyword evidence="2" id="KW-1185">Reference proteome</keyword>
<dbReference type="Proteomes" id="UP000443582">
    <property type="component" value="Unassembled WGS sequence"/>
</dbReference>
<sequence>MDENTVLELALEERKFLHEISNKLAVADGMAAKVLRLMESSNADEDLIRRQKKALKAIKDQIELVKKRRFILHERSNVQSI</sequence>
<reference evidence="2" key="1">
    <citation type="journal article" date="2019" name="Int. J. Syst. Evol. Microbiol.">
        <title>Halobacteriovorax valvorus sp. nov., a novel prokaryotic predator isolated from coastal seawater of China.</title>
        <authorList>
            <person name="Chen M.-X."/>
        </authorList>
    </citation>
    <scope>NUCLEOTIDE SEQUENCE [LARGE SCALE GENOMIC DNA]</scope>
    <source>
        <strain evidence="2">BL9</strain>
    </source>
</reference>
<name>A0ABY0IJT5_9BACT</name>
<proteinExistence type="predicted"/>
<evidence type="ECO:0000313" key="2">
    <source>
        <dbReference type="Proteomes" id="UP000443582"/>
    </source>
</evidence>
<dbReference type="RefSeq" id="WP_114706155.1">
    <property type="nucleotide sequence ID" value="NZ_QDKL01000001.1"/>
</dbReference>
<protein>
    <submittedName>
        <fullName evidence="1">Uncharacterized protein</fullName>
    </submittedName>
</protein>
<organism evidence="1 2">
    <name type="scientific">Halobacteriovorax vibrionivorans</name>
    <dbReference type="NCBI Taxonomy" id="2152716"/>
    <lineage>
        <taxon>Bacteria</taxon>
        <taxon>Pseudomonadati</taxon>
        <taxon>Bdellovibrionota</taxon>
        <taxon>Bacteriovoracia</taxon>
        <taxon>Bacteriovoracales</taxon>
        <taxon>Halobacteriovoraceae</taxon>
        <taxon>Halobacteriovorax</taxon>
    </lineage>
</organism>
<dbReference type="EMBL" id="QDKL01000001">
    <property type="protein sequence ID" value="RZF23207.1"/>
    <property type="molecule type" value="Genomic_DNA"/>
</dbReference>